<dbReference type="RefSeq" id="WP_208501853.1">
    <property type="nucleotide sequence ID" value="NZ_JAGFOA010000002.1"/>
</dbReference>
<dbReference type="SMART" id="SM00347">
    <property type="entry name" value="HTH_MARR"/>
    <property type="match status" value="1"/>
</dbReference>
<dbReference type="PROSITE" id="PS50995">
    <property type="entry name" value="HTH_MARR_2"/>
    <property type="match status" value="1"/>
</dbReference>
<proteinExistence type="predicted"/>
<reference evidence="2" key="1">
    <citation type="submission" date="2021-03" db="EMBL/GenBank/DDBJ databases">
        <title>Microbacterium sp. nov., a novel actinobacterium isolated from cow dung.</title>
        <authorList>
            <person name="Zhang L."/>
        </authorList>
    </citation>
    <scope>NUCLEOTIDE SEQUENCE</scope>
    <source>
        <strain evidence="2">NEAU-LLB</strain>
    </source>
</reference>
<dbReference type="InterPro" id="IPR039422">
    <property type="entry name" value="MarR/SlyA-like"/>
</dbReference>
<dbReference type="GO" id="GO:0003700">
    <property type="term" value="F:DNA-binding transcription factor activity"/>
    <property type="evidence" value="ECO:0007669"/>
    <property type="project" value="InterPro"/>
</dbReference>
<dbReference type="GO" id="GO:0006950">
    <property type="term" value="P:response to stress"/>
    <property type="evidence" value="ECO:0007669"/>
    <property type="project" value="TreeGrafter"/>
</dbReference>
<dbReference type="InterPro" id="IPR036388">
    <property type="entry name" value="WH-like_DNA-bd_sf"/>
</dbReference>
<sequence>MARTEKISDDDAIELWGSVIRAAGIAHRRLLAVLRERFGLNEAEVDTMVVLGGRESGCGTMTELARSASFTSGGYTKIADRLCARGLVERTPVPGDRRVTQLILTPEGREMAIELRALTAEINREHFIDVIGIERARLVAGALDEVRAANE</sequence>
<dbReference type="InterPro" id="IPR036390">
    <property type="entry name" value="WH_DNA-bd_sf"/>
</dbReference>
<evidence type="ECO:0000259" key="1">
    <source>
        <dbReference type="PROSITE" id="PS50995"/>
    </source>
</evidence>
<dbReference type="InterPro" id="IPR000835">
    <property type="entry name" value="HTH_MarR-typ"/>
</dbReference>
<comment type="caution">
    <text evidence="2">The sequence shown here is derived from an EMBL/GenBank/DDBJ whole genome shotgun (WGS) entry which is preliminary data.</text>
</comment>
<dbReference type="SUPFAM" id="SSF46785">
    <property type="entry name" value="Winged helix' DNA-binding domain"/>
    <property type="match status" value="1"/>
</dbReference>
<dbReference type="EMBL" id="JAGFOA010000002">
    <property type="protein sequence ID" value="MBO3663146.1"/>
    <property type="molecule type" value="Genomic_DNA"/>
</dbReference>
<dbReference type="Gene3D" id="1.10.10.10">
    <property type="entry name" value="Winged helix-like DNA-binding domain superfamily/Winged helix DNA-binding domain"/>
    <property type="match status" value="1"/>
</dbReference>
<evidence type="ECO:0000313" key="3">
    <source>
        <dbReference type="Proteomes" id="UP000680132"/>
    </source>
</evidence>
<evidence type="ECO:0000313" key="2">
    <source>
        <dbReference type="EMBL" id="MBO3663146.1"/>
    </source>
</evidence>
<feature type="domain" description="HTH marR-type" evidence="1">
    <location>
        <begin position="1"/>
        <end position="148"/>
    </location>
</feature>
<dbReference type="AlphaFoldDB" id="A0A939QR69"/>
<name>A0A939QR69_9MICO</name>
<dbReference type="Pfam" id="PF12802">
    <property type="entry name" value="MarR_2"/>
    <property type="match status" value="1"/>
</dbReference>
<dbReference type="Proteomes" id="UP000680132">
    <property type="component" value="Unassembled WGS sequence"/>
</dbReference>
<gene>
    <name evidence="2" type="ORF">J5V96_06440</name>
</gene>
<dbReference type="PRINTS" id="PR00598">
    <property type="entry name" value="HTHMARR"/>
</dbReference>
<dbReference type="PANTHER" id="PTHR33164">
    <property type="entry name" value="TRANSCRIPTIONAL REGULATOR, MARR FAMILY"/>
    <property type="match status" value="1"/>
</dbReference>
<keyword evidence="3" id="KW-1185">Reference proteome</keyword>
<accession>A0A939QR69</accession>
<dbReference type="PANTHER" id="PTHR33164:SF99">
    <property type="entry name" value="MARR FAMILY REGULATORY PROTEIN"/>
    <property type="match status" value="1"/>
</dbReference>
<protein>
    <submittedName>
        <fullName evidence="2">MarR family transcriptional regulator</fullName>
    </submittedName>
</protein>
<organism evidence="2 3">
    <name type="scientific">Microbacterium stercoris</name>
    <dbReference type="NCBI Taxonomy" id="2820289"/>
    <lineage>
        <taxon>Bacteria</taxon>
        <taxon>Bacillati</taxon>
        <taxon>Actinomycetota</taxon>
        <taxon>Actinomycetes</taxon>
        <taxon>Micrococcales</taxon>
        <taxon>Microbacteriaceae</taxon>
        <taxon>Microbacterium</taxon>
    </lineage>
</organism>